<feature type="coiled-coil region" evidence="7">
    <location>
        <begin position="368"/>
        <end position="407"/>
    </location>
</feature>
<keyword evidence="2" id="KW-1003">Cell membrane</keyword>
<dbReference type="SUPFAM" id="SSF55874">
    <property type="entry name" value="ATPase domain of HSP90 chaperone/DNA topoisomerase II/histidine kinase"/>
    <property type="match status" value="1"/>
</dbReference>
<evidence type="ECO:0000256" key="1">
    <source>
        <dbReference type="ARBA" id="ARBA00004651"/>
    </source>
</evidence>
<dbReference type="SUPFAM" id="SSF158472">
    <property type="entry name" value="HAMP domain-like"/>
    <property type="match status" value="1"/>
</dbReference>
<dbReference type="InterPro" id="IPR036890">
    <property type="entry name" value="HATPase_C_sf"/>
</dbReference>
<dbReference type="InterPro" id="IPR010559">
    <property type="entry name" value="Sig_transdc_His_kin_internal"/>
</dbReference>
<proteinExistence type="predicted"/>
<evidence type="ECO:0000256" key="8">
    <source>
        <dbReference type="SAM" id="Phobius"/>
    </source>
</evidence>
<evidence type="ECO:0000256" key="6">
    <source>
        <dbReference type="ARBA" id="ARBA00023136"/>
    </source>
</evidence>
<gene>
    <name evidence="10" type="ORF">E5161_16310</name>
</gene>
<evidence type="ECO:0000256" key="3">
    <source>
        <dbReference type="ARBA" id="ARBA00022553"/>
    </source>
</evidence>
<evidence type="ECO:0000259" key="9">
    <source>
        <dbReference type="PROSITE" id="PS50885"/>
    </source>
</evidence>
<dbReference type="EMBL" id="SUPK01000008">
    <property type="protein sequence ID" value="TJY40711.1"/>
    <property type="molecule type" value="Genomic_DNA"/>
</dbReference>
<feature type="transmembrane region" description="Helical" evidence="8">
    <location>
        <begin position="311"/>
        <end position="337"/>
    </location>
</feature>
<evidence type="ECO:0000313" key="11">
    <source>
        <dbReference type="Proteomes" id="UP000309673"/>
    </source>
</evidence>
<dbReference type="GO" id="GO:0005886">
    <property type="term" value="C:plasma membrane"/>
    <property type="evidence" value="ECO:0007669"/>
    <property type="project" value="UniProtKB-SubCell"/>
</dbReference>
<accession>A0A4U0F7Y3</accession>
<dbReference type="InterPro" id="IPR003594">
    <property type="entry name" value="HATPase_dom"/>
</dbReference>
<dbReference type="PROSITE" id="PS50885">
    <property type="entry name" value="HAMP"/>
    <property type="match status" value="1"/>
</dbReference>
<dbReference type="InterPro" id="IPR050640">
    <property type="entry name" value="Bact_2-comp_sensor_kinase"/>
</dbReference>
<keyword evidence="11" id="KW-1185">Reference proteome</keyword>
<dbReference type="Pfam" id="PF02518">
    <property type="entry name" value="HATPase_c"/>
    <property type="match status" value="1"/>
</dbReference>
<keyword evidence="8" id="KW-0812">Transmembrane</keyword>
<dbReference type="Gene3D" id="6.10.340.10">
    <property type="match status" value="1"/>
</dbReference>
<reference evidence="10 11" key="1">
    <citation type="submission" date="2019-04" db="EMBL/GenBank/DDBJ databases">
        <title>Cohnella sp. nov., isolated from soil.</title>
        <authorList>
            <person name="Kim W."/>
        </authorList>
    </citation>
    <scope>NUCLEOTIDE SEQUENCE [LARGE SCALE GENOMIC DNA]</scope>
    <source>
        <strain evidence="10 11">CAU 1483</strain>
    </source>
</reference>
<keyword evidence="8" id="KW-1133">Transmembrane helix</keyword>
<evidence type="ECO:0000256" key="7">
    <source>
        <dbReference type="SAM" id="Coils"/>
    </source>
</evidence>
<name>A0A4U0F7Y3_9BACL</name>
<keyword evidence="3" id="KW-0597">Phosphoprotein</keyword>
<organism evidence="10 11">
    <name type="scientific">Cohnella pontilimi</name>
    <dbReference type="NCBI Taxonomy" id="2564100"/>
    <lineage>
        <taxon>Bacteria</taxon>
        <taxon>Bacillati</taxon>
        <taxon>Bacillota</taxon>
        <taxon>Bacilli</taxon>
        <taxon>Bacillales</taxon>
        <taxon>Paenibacillaceae</taxon>
        <taxon>Cohnella</taxon>
    </lineage>
</organism>
<dbReference type="OrthoDB" id="9776552at2"/>
<feature type="domain" description="HAMP" evidence="9">
    <location>
        <begin position="335"/>
        <end position="387"/>
    </location>
</feature>
<dbReference type="PANTHER" id="PTHR34220">
    <property type="entry name" value="SENSOR HISTIDINE KINASE YPDA"/>
    <property type="match status" value="1"/>
</dbReference>
<evidence type="ECO:0000256" key="2">
    <source>
        <dbReference type="ARBA" id="ARBA00022475"/>
    </source>
</evidence>
<feature type="transmembrane region" description="Helical" evidence="8">
    <location>
        <begin position="21"/>
        <end position="45"/>
    </location>
</feature>
<protein>
    <submittedName>
        <fullName evidence="10">Sensor histidine kinase</fullName>
    </submittedName>
</protein>
<comment type="caution">
    <text evidence="10">The sequence shown here is derived from an EMBL/GenBank/DDBJ whole genome shotgun (WGS) entry which is preliminary data.</text>
</comment>
<keyword evidence="4" id="KW-0808">Transferase</keyword>
<evidence type="ECO:0000313" key="10">
    <source>
        <dbReference type="EMBL" id="TJY40711.1"/>
    </source>
</evidence>
<comment type="subcellular location">
    <subcellularLocation>
        <location evidence="1">Cell membrane</location>
        <topology evidence="1">Multi-pass membrane protein</topology>
    </subcellularLocation>
</comment>
<dbReference type="Pfam" id="PF06580">
    <property type="entry name" value="His_kinase"/>
    <property type="match status" value="1"/>
</dbReference>
<dbReference type="PANTHER" id="PTHR34220:SF7">
    <property type="entry name" value="SENSOR HISTIDINE KINASE YPDA"/>
    <property type="match status" value="1"/>
</dbReference>
<dbReference type="Gene3D" id="3.30.565.10">
    <property type="entry name" value="Histidine kinase-like ATPase, C-terminal domain"/>
    <property type="match status" value="1"/>
</dbReference>
<keyword evidence="5 10" id="KW-0418">Kinase</keyword>
<evidence type="ECO:0000256" key="5">
    <source>
        <dbReference type="ARBA" id="ARBA00022777"/>
    </source>
</evidence>
<dbReference type="SMART" id="SM00387">
    <property type="entry name" value="HATPase_c"/>
    <property type="match status" value="1"/>
</dbReference>
<dbReference type="GO" id="GO:0000155">
    <property type="term" value="F:phosphorelay sensor kinase activity"/>
    <property type="evidence" value="ECO:0007669"/>
    <property type="project" value="InterPro"/>
</dbReference>
<dbReference type="Proteomes" id="UP000309673">
    <property type="component" value="Unassembled WGS sequence"/>
</dbReference>
<keyword evidence="6 8" id="KW-0472">Membrane</keyword>
<keyword evidence="7" id="KW-0175">Coiled coil</keyword>
<dbReference type="Gene3D" id="3.30.450.20">
    <property type="entry name" value="PAS domain"/>
    <property type="match status" value="1"/>
</dbReference>
<dbReference type="InterPro" id="IPR003660">
    <property type="entry name" value="HAMP_dom"/>
</dbReference>
<sequence length="606" mass="69232">MGMQDPAKGDLMFSLSKPISIRTLLLAVFLLLMIFPMVVITFVIYTKENQIFQSQVSQYLSQTVQQTERALDANLTEIDRLTWPLLYQQQLDFLEGPLHTPYQLQEANRKFQQMVYFDLFRGRLDHIRAVYFVTPERIVLSTDNTYQWAKQMDKENYRYIIQQIASRPLKMNWFSDRRAAFRSDSGFETSVRDSVVAARRLIDSNFSTLRGHLFVQFNDRFLADSLKNVHIGSTGALLVTNPQGDIIYEQESALLQNRQIRDAVKSLPSQGSGSVKLQGKWLLSYVTSDISGWKMTAVVPMGELLGANQKILQYLLIMAVLGTVIFIIISVLLATALSKPVIQLARLMSYSSIGHLQVRDIQGSIHEIGILQRNFNRMMERIQQLMQENERKEKEKREALLQALQMQIHPHFLYNTLDTMYWMSKKHKAEPISKLVAALGKFFRFTLSSGQEWTTLEKELEHVENYLQIQSFRYRDRVRHTILIDPPARDTAIIPLLLQPLVENALEHGISNLPEGGDITITASREGERVTIRIYNSGVPVDVRRIASLLQDETQRAHVGLRNVQNRIQMAFGPEFGLSVEQAPEGGTLVIVSIPYQSLATKEAAG</sequence>
<evidence type="ECO:0000256" key="4">
    <source>
        <dbReference type="ARBA" id="ARBA00022679"/>
    </source>
</evidence>
<dbReference type="AlphaFoldDB" id="A0A4U0F7Y3"/>